<proteinExistence type="predicted"/>
<dbReference type="AlphaFoldDB" id="A0A2R6Y164"/>
<dbReference type="Pfam" id="PF07561">
    <property type="entry name" value="DUF1540"/>
    <property type="match status" value="1"/>
</dbReference>
<gene>
    <name evidence="2" type="ORF">BSOLF_0258</name>
</gene>
<reference evidence="3" key="1">
    <citation type="journal article" date="2018" name="Sci. Rep.">
        <title>Lignite coal burning seam in the remote Altai Mountains harbors a hydrogen-driven thermophilic microbial community.</title>
        <authorList>
            <person name="Kadnikov V.V."/>
            <person name="Mardanov A.V."/>
            <person name="Ivasenko D.A."/>
            <person name="Antsiferov D.V."/>
            <person name="Beletsky A.V."/>
            <person name="Karnachuk O.V."/>
            <person name="Ravin N.V."/>
        </authorList>
    </citation>
    <scope>NUCLEOTIDE SEQUENCE [LARGE SCALE GENOMIC DNA]</scope>
</reference>
<accession>A0A2R6Y164</accession>
<dbReference type="InterPro" id="IPR011437">
    <property type="entry name" value="DUF1540"/>
</dbReference>
<evidence type="ECO:0000313" key="2">
    <source>
        <dbReference type="EMBL" id="PTQ56426.1"/>
    </source>
</evidence>
<evidence type="ECO:0000259" key="1">
    <source>
        <dbReference type="Pfam" id="PF07561"/>
    </source>
</evidence>
<comment type="caution">
    <text evidence="2">The sequence shown here is derived from an EMBL/GenBank/DDBJ whole genome shotgun (WGS) entry which is preliminary data.</text>
</comment>
<name>A0A2R6Y164_9BACL</name>
<organism evidence="2 3">
    <name type="scientific">Candidatus Carbonibacillus altaicus</name>
    <dbReference type="NCBI Taxonomy" id="2163959"/>
    <lineage>
        <taxon>Bacteria</taxon>
        <taxon>Bacillati</taxon>
        <taxon>Bacillota</taxon>
        <taxon>Bacilli</taxon>
        <taxon>Bacillales</taxon>
        <taxon>Candidatus Carbonibacillus</taxon>
    </lineage>
</organism>
<feature type="domain" description="DUF1540" evidence="1">
    <location>
        <begin position="5"/>
        <end position="63"/>
    </location>
</feature>
<sequence>MPANVFCTVSNCVFWKSGDLCAAEQITIDRDGEIQSSDVEFASIGAVKRGTVPNKSATRCFTFKGK</sequence>
<dbReference type="Proteomes" id="UP000244338">
    <property type="component" value="Unassembled WGS sequence"/>
</dbReference>
<protein>
    <recommendedName>
        <fullName evidence="1">DUF1540 domain-containing protein</fullName>
    </recommendedName>
</protein>
<evidence type="ECO:0000313" key="3">
    <source>
        <dbReference type="Proteomes" id="UP000244338"/>
    </source>
</evidence>
<dbReference type="EMBL" id="PEBX01000029">
    <property type="protein sequence ID" value="PTQ56426.1"/>
    <property type="molecule type" value="Genomic_DNA"/>
</dbReference>